<comment type="subunit">
    <text evidence="5 16">Homodimer.</text>
</comment>
<keyword evidence="13 16" id="KW-0173">Coenzyme A biosynthesis</keyword>
<evidence type="ECO:0000256" key="14">
    <source>
        <dbReference type="ARBA" id="ARBA00038036"/>
    </source>
</evidence>
<evidence type="ECO:0000256" key="5">
    <source>
        <dbReference type="ARBA" id="ARBA00011738"/>
    </source>
</evidence>
<evidence type="ECO:0000256" key="1">
    <source>
        <dbReference type="ARBA" id="ARBA00001206"/>
    </source>
</evidence>
<feature type="binding site" evidence="16">
    <location>
        <begin position="6"/>
        <end position="13"/>
    </location>
    <ligand>
        <name>ATP</name>
        <dbReference type="ChEBI" id="CHEBI:30616"/>
    </ligand>
</feature>
<evidence type="ECO:0000256" key="15">
    <source>
        <dbReference type="ARBA" id="ARBA00040883"/>
    </source>
</evidence>
<evidence type="ECO:0000256" key="12">
    <source>
        <dbReference type="ARBA" id="ARBA00022958"/>
    </source>
</evidence>
<accession>A0ABU9YTD6</accession>
<reference evidence="17 18" key="1">
    <citation type="journal article" date="2018" name="Int. J. Syst. Evol. Microbiol.">
        <title>Uliginosibacterium sediminicola sp. nov., isolated from freshwater sediment.</title>
        <authorList>
            <person name="Hwang W.M."/>
            <person name="Kim S.M."/>
            <person name="Kang K."/>
            <person name="Ahn T.Y."/>
        </authorList>
    </citation>
    <scope>NUCLEOTIDE SEQUENCE [LARGE SCALE GENOMIC DNA]</scope>
    <source>
        <strain evidence="17 18">M1-21</strain>
    </source>
</reference>
<evidence type="ECO:0000256" key="4">
    <source>
        <dbReference type="ARBA" id="ARBA00005225"/>
    </source>
</evidence>
<sequence length="238" mass="24839">MYLLIDAGNTRVKFAGHDGQHWLFEQAEAHDALQLALPACFEPHSVHWLSVADEALNARIASLLGPHAQRMTRVRASAAAAGLRNDYAQPTQLGADRWAAAVGAWHQVQGACLVVSAGTATTVDVISAEGVFEGGCILPGLDMMRAALASGTAALPFAEGRLVARPRNTADAIYAGCLHAQLGAIERMRASLPAGAPLLLAGGAAGVLREHLAEPLVWAPRLVLEGLLQIARSAPVAS</sequence>
<comment type="cofactor">
    <cofactor evidence="2">
        <name>K(+)</name>
        <dbReference type="ChEBI" id="CHEBI:29103"/>
    </cofactor>
</comment>
<feature type="binding site" evidence="16">
    <location>
        <position position="119"/>
    </location>
    <ligand>
        <name>ATP</name>
        <dbReference type="ChEBI" id="CHEBI:30616"/>
    </ligand>
</feature>
<dbReference type="PANTHER" id="PTHR34265:SF1">
    <property type="entry name" value="TYPE III PANTOTHENATE KINASE"/>
    <property type="match status" value="1"/>
</dbReference>
<dbReference type="PANTHER" id="PTHR34265">
    <property type="entry name" value="TYPE III PANTOTHENATE KINASE"/>
    <property type="match status" value="1"/>
</dbReference>
<evidence type="ECO:0000256" key="8">
    <source>
        <dbReference type="ARBA" id="ARBA00022679"/>
    </source>
</evidence>
<dbReference type="RefSeq" id="WP_345917748.1">
    <property type="nucleotide sequence ID" value="NZ_JBDIVE010000001.1"/>
</dbReference>
<keyword evidence="10 16" id="KW-0418">Kinase</keyword>
<name>A0ABU9YTD6_9RHOO</name>
<dbReference type="EMBL" id="JBDIVE010000001">
    <property type="protein sequence ID" value="MEN3066978.1"/>
    <property type="molecule type" value="Genomic_DNA"/>
</dbReference>
<dbReference type="CDD" id="cd24015">
    <property type="entry name" value="ASKHA_NBD_PanK-III"/>
    <property type="match status" value="1"/>
</dbReference>
<evidence type="ECO:0000256" key="2">
    <source>
        <dbReference type="ARBA" id="ARBA00001958"/>
    </source>
</evidence>
<comment type="similarity">
    <text evidence="14 16">Belongs to the type III pantothenate kinase family.</text>
</comment>
<proteinExistence type="inferred from homology"/>
<evidence type="ECO:0000256" key="6">
    <source>
        <dbReference type="ARBA" id="ARBA00012102"/>
    </source>
</evidence>
<feature type="active site" description="Proton acceptor" evidence="16">
    <location>
        <position position="96"/>
    </location>
</feature>
<keyword evidence="18" id="KW-1185">Reference proteome</keyword>
<comment type="catalytic activity">
    <reaction evidence="1 16">
        <text>(R)-pantothenate + ATP = (R)-4'-phosphopantothenate + ADP + H(+)</text>
        <dbReference type="Rhea" id="RHEA:16373"/>
        <dbReference type="ChEBI" id="CHEBI:10986"/>
        <dbReference type="ChEBI" id="CHEBI:15378"/>
        <dbReference type="ChEBI" id="CHEBI:29032"/>
        <dbReference type="ChEBI" id="CHEBI:30616"/>
        <dbReference type="ChEBI" id="CHEBI:456216"/>
        <dbReference type="EC" id="2.7.1.33"/>
    </reaction>
</comment>
<evidence type="ECO:0000256" key="7">
    <source>
        <dbReference type="ARBA" id="ARBA00022490"/>
    </source>
</evidence>
<keyword evidence="7 16" id="KW-0963">Cytoplasm</keyword>
<gene>
    <name evidence="16" type="primary">coaX</name>
    <name evidence="17" type="ORF">ABDB84_00730</name>
</gene>
<dbReference type="HAMAP" id="MF_01274">
    <property type="entry name" value="Pantothen_kinase_3"/>
    <property type="match status" value="1"/>
</dbReference>
<dbReference type="NCBIfam" id="TIGR00671">
    <property type="entry name" value="baf"/>
    <property type="match status" value="1"/>
</dbReference>
<keyword evidence="12 16" id="KW-0630">Potassium</keyword>
<comment type="pathway">
    <text evidence="4 16">Cofactor biosynthesis; coenzyme A biosynthesis; CoA from (R)-pantothenate: step 1/5.</text>
</comment>
<protein>
    <recommendedName>
        <fullName evidence="15 16">Type III pantothenate kinase</fullName>
        <ecNumber evidence="6 16">2.7.1.33</ecNumber>
    </recommendedName>
    <alternativeName>
        <fullName evidence="16">PanK-III</fullName>
    </alternativeName>
    <alternativeName>
        <fullName evidence="16">Pantothenic acid kinase</fullName>
    </alternativeName>
</protein>
<dbReference type="GO" id="GO:0004594">
    <property type="term" value="F:pantothenate kinase activity"/>
    <property type="evidence" value="ECO:0007669"/>
    <property type="project" value="UniProtKB-EC"/>
</dbReference>
<evidence type="ECO:0000256" key="3">
    <source>
        <dbReference type="ARBA" id="ARBA00004496"/>
    </source>
</evidence>
<keyword evidence="8 16" id="KW-0808">Transferase</keyword>
<feature type="binding site" evidence="16">
    <location>
        <position position="169"/>
    </location>
    <ligand>
        <name>substrate</name>
    </ligand>
</feature>
<dbReference type="InterPro" id="IPR043129">
    <property type="entry name" value="ATPase_NBD"/>
</dbReference>
<feature type="binding site" evidence="16">
    <location>
        <begin position="94"/>
        <end position="97"/>
    </location>
    <ligand>
        <name>substrate</name>
    </ligand>
</feature>
<comment type="subcellular location">
    <subcellularLocation>
        <location evidence="3 16">Cytoplasm</location>
    </subcellularLocation>
</comment>
<evidence type="ECO:0000256" key="9">
    <source>
        <dbReference type="ARBA" id="ARBA00022741"/>
    </source>
</evidence>
<evidence type="ECO:0000256" key="13">
    <source>
        <dbReference type="ARBA" id="ARBA00022993"/>
    </source>
</evidence>
<dbReference type="InterPro" id="IPR004619">
    <property type="entry name" value="Type_III_PanK"/>
</dbReference>
<comment type="caution">
    <text evidence="17">The sequence shown here is derived from an EMBL/GenBank/DDBJ whole genome shotgun (WGS) entry which is preliminary data.</text>
</comment>
<evidence type="ECO:0000313" key="18">
    <source>
        <dbReference type="Proteomes" id="UP001410394"/>
    </source>
</evidence>
<evidence type="ECO:0000256" key="10">
    <source>
        <dbReference type="ARBA" id="ARBA00022777"/>
    </source>
</evidence>
<dbReference type="Proteomes" id="UP001410394">
    <property type="component" value="Unassembled WGS sequence"/>
</dbReference>
<feature type="binding site" evidence="16">
    <location>
        <position position="87"/>
    </location>
    <ligand>
        <name>substrate</name>
    </ligand>
</feature>
<organism evidence="17 18">
    <name type="scientific">Uliginosibacterium sediminicola</name>
    <dbReference type="NCBI Taxonomy" id="2024550"/>
    <lineage>
        <taxon>Bacteria</taxon>
        <taxon>Pseudomonadati</taxon>
        <taxon>Pseudomonadota</taxon>
        <taxon>Betaproteobacteria</taxon>
        <taxon>Rhodocyclales</taxon>
        <taxon>Zoogloeaceae</taxon>
        <taxon>Uliginosibacterium</taxon>
    </lineage>
</organism>
<evidence type="ECO:0000256" key="16">
    <source>
        <dbReference type="HAMAP-Rule" id="MF_01274"/>
    </source>
</evidence>
<evidence type="ECO:0000313" key="17">
    <source>
        <dbReference type="EMBL" id="MEN3066978.1"/>
    </source>
</evidence>
<dbReference type="Gene3D" id="3.30.420.40">
    <property type="match status" value="2"/>
</dbReference>
<comment type="caution">
    <text evidence="16">Lacks conserved residue(s) required for the propagation of feature annotation.</text>
</comment>
<keyword evidence="11 16" id="KW-0067">ATP-binding</keyword>
<dbReference type="SUPFAM" id="SSF53067">
    <property type="entry name" value="Actin-like ATPase domain"/>
    <property type="match status" value="2"/>
</dbReference>
<dbReference type="Pfam" id="PF03309">
    <property type="entry name" value="Pan_kinase"/>
    <property type="match status" value="1"/>
</dbReference>
<comment type="function">
    <text evidence="16">Catalyzes the phosphorylation of pantothenate (Pan), the first step in CoA biosynthesis.</text>
</comment>
<dbReference type="EC" id="2.7.1.33" evidence="6 16"/>
<comment type="cofactor">
    <cofactor evidence="16">
        <name>NH4(+)</name>
        <dbReference type="ChEBI" id="CHEBI:28938"/>
    </cofactor>
    <cofactor evidence="16">
        <name>K(+)</name>
        <dbReference type="ChEBI" id="CHEBI:29103"/>
    </cofactor>
    <text evidence="16">A monovalent cation. Ammonium or potassium.</text>
</comment>
<evidence type="ECO:0000256" key="11">
    <source>
        <dbReference type="ARBA" id="ARBA00022840"/>
    </source>
</evidence>
<keyword evidence="9 16" id="KW-0547">Nucleotide-binding</keyword>